<evidence type="ECO:0000259" key="2">
    <source>
        <dbReference type="Pfam" id="PF00675"/>
    </source>
</evidence>
<dbReference type="RefSeq" id="WP_184494533.1">
    <property type="nucleotide sequence ID" value="NZ_JACIJO010000002.1"/>
</dbReference>
<dbReference type="AlphaFoldDB" id="A0A841MTD3"/>
<reference evidence="4 5" key="1">
    <citation type="submission" date="2020-08" db="EMBL/GenBank/DDBJ databases">
        <title>Genomic Encyclopedia of Type Strains, Phase IV (KMG-IV): sequencing the most valuable type-strain genomes for metagenomic binning, comparative biology and taxonomic classification.</title>
        <authorList>
            <person name="Goeker M."/>
        </authorList>
    </citation>
    <scope>NUCLEOTIDE SEQUENCE [LARGE SCALE GENOMIC DNA]</scope>
    <source>
        <strain evidence="4 5">DSM 102044</strain>
    </source>
</reference>
<comment type="caution">
    <text evidence="4">The sequence shown here is derived from an EMBL/GenBank/DDBJ whole genome shotgun (WGS) entry which is preliminary data.</text>
</comment>
<dbReference type="Pfam" id="PF05193">
    <property type="entry name" value="Peptidase_M16_C"/>
    <property type="match status" value="1"/>
</dbReference>
<evidence type="ECO:0000313" key="4">
    <source>
        <dbReference type="EMBL" id="MBB6325878.1"/>
    </source>
</evidence>
<dbReference type="Proteomes" id="UP000588604">
    <property type="component" value="Unassembled WGS sequence"/>
</dbReference>
<dbReference type="InterPro" id="IPR007863">
    <property type="entry name" value="Peptidase_M16_C"/>
</dbReference>
<feature type="chain" id="PRO_5033054656" evidence="1">
    <location>
        <begin position="21"/>
        <end position="682"/>
    </location>
</feature>
<dbReference type="InterPro" id="IPR011765">
    <property type="entry name" value="Pept_M16_N"/>
</dbReference>
<keyword evidence="1" id="KW-0732">Signal</keyword>
<sequence length="682" mass="74758">MKKIAISFILSFLVAVVSYAQLDRSQFPKSGPAPEIKIGEAETFTLDNGLKVFVVKNDKLPRVSFTLVLERDPLLEGDKAGLTGFVGEMMTAGTTNRTKDQLDEEVDFIGASLSASSTSIFASSLKKHQAKVLELMADVLYNPVFPQEELDKLKKQSLTGLASSKDDPGAISARLTSAVMYGKDHPYGEIETEETINNITVADIKNYYETFFKPNIAYLAIVGDMDKAEAEKVVKQYFATWKPGDVPTFTYETPKRPETTVVGLVDRSSSVQTNINIVQPVELKIGDEDYISSRLVNQILGGGSSSRLFMNLREDKGYTYGAYSSISSDKLIGQFSANAAVRTEVTDSAVVQFIYELDRLVKSGVTEEELEKAKSNLAGSFGRSLESPSTIANFALNTERYNLPKDYYATYLQKMNSYTVEDINKAAVDLIQPDKMYITAVGNGSEIKDKLAQFGEVKMYTNMGDPAKEIQMTDASMTASKVIANYLSAIGGEEAAKAIKAAKLVMAADVMGNAVEIAMTFDDANMRFGQKTIVMGNVMQSSTMMDGKGVVSAGGQTIDMTDEQYEEAKMNALFIPEAHYEVLGYSMELDGIKDVDGTPAYKVIISNPSGAKVINYYAVDSGLKIKNENEKSGDTFYSDYEEKNGVLIPMSWTMKSPMLPVPLEAKIKTLEINPTLTEADFK</sequence>
<dbReference type="GO" id="GO:0046872">
    <property type="term" value="F:metal ion binding"/>
    <property type="evidence" value="ECO:0007669"/>
    <property type="project" value="InterPro"/>
</dbReference>
<evidence type="ECO:0000256" key="1">
    <source>
        <dbReference type="SAM" id="SignalP"/>
    </source>
</evidence>
<dbReference type="InterPro" id="IPR050361">
    <property type="entry name" value="MPP/UQCRC_Complex"/>
</dbReference>
<proteinExistence type="predicted"/>
<dbReference type="EMBL" id="JACIJO010000002">
    <property type="protein sequence ID" value="MBB6325878.1"/>
    <property type="molecule type" value="Genomic_DNA"/>
</dbReference>
<organism evidence="4 5">
    <name type="scientific">Algoriphagus iocasae</name>
    <dbReference type="NCBI Taxonomy" id="1836499"/>
    <lineage>
        <taxon>Bacteria</taxon>
        <taxon>Pseudomonadati</taxon>
        <taxon>Bacteroidota</taxon>
        <taxon>Cytophagia</taxon>
        <taxon>Cytophagales</taxon>
        <taxon>Cyclobacteriaceae</taxon>
        <taxon>Algoriphagus</taxon>
    </lineage>
</organism>
<protein>
    <submittedName>
        <fullName evidence="4">Putative Zn-dependent peptidase</fullName>
    </submittedName>
</protein>
<feature type="signal peptide" evidence="1">
    <location>
        <begin position="1"/>
        <end position="20"/>
    </location>
</feature>
<name>A0A841MTD3_9BACT</name>
<dbReference type="Gene3D" id="3.30.830.10">
    <property type="entry name" value="Metalloenzyme, LuxS/M16 peptidase-like"/>
    <property type="match status" value="2"/>
</dbReference>
<accession>A0A841MTD3</accession>
<feature type="domain" description="Peptidase M16 N-terminal" evidence="2">
    <location>
        <begin position="78"/>
        <end position="168"/>
    </location>
</feature>
<dbReference type="InterPro" id="IPR011249">
    <property type="entry name" value="Metalloenz_LuxS/M16"/>
</dbReference>
<dbReference type="PANTHER" id="PTHR11851:SF224">
    <property type="entry name" value="PROCESSING PROTEASE"/>
    <property type="match status" value="1"/>
</dbReference>
<gene>
    <name evidence="4" type="ORF">FHS59_001506</name>
</gene>
<evidence type="ECO:0000313" key="5">
    <source>
        <dbReference type="Proteomes" id="UP000588604"/>
    </source>
</evidence>
<dbReference type="Pfam" id="PF00675">
    <property type="entry name" value="Peptidase_M16"/>
    <property type="match status" value="1"/>
</dbReference>
<dbReference type="SUPFAM" id="SSF63411">
    <property type="entry name" value="LuxS/MPP-like metallohydrolase"/>
    <property type="match status" value="2"/>
</dbReference>
<feature type="domain" description="Peptidase M16 C-terminal" evidence="3">
    <location>
        <begin position="198"/>
        <end position="377"/>
    </location>
</feature>
<keyword evidence="5" id="KW-1185">Reference proteome</keyword>
<dbReference type="PANTHER" id="PTHR11851">
    <property type="entry name" value="METALLOPROTEASE"/>
    <property type="match status" value="1"/>
</dbReference>
<evidence type="ECO:0000259" key="3">
    <source>
        <dbReference type="Pfam" id="PF05193"/>
    </source>
</evidence>